<protein>
    <recommendedName>
        <fullName evidence="3">Lipoprotein</fullName>
    </recommendedName>
</protein>
<proteinExistence type="predicted"/>
<evidence type="ECO:0000313" key="1">
    <source>
        <dbReference type="EMBL" id="TBU79374.1"/>
    </source>
</evidence>
<dbReference type="Proteomes" id="UP000292302">
    <property type="component" value="Unassembled WGS sequence"/>
</dbReference>
<dbReference type="PROSITE" id="PS51257">
    <property type="entry name" value="PROKAR_LIPOPROTEIN"/>
    <property type="match status" value="1"/>
</dbReference>
<name>A0A4Q9QLZ9_9GAMM</name>
<gene>
    <name evidence="1" type="ORF">DNK06_13275</name>
</gene>
<keyword evidence="2" id="KW-1185">Reference proteome</keyword>
<organism evidence="1 2">
    <name type="scientific">Phytopseudomonas daroniae</name>
    <dbReference type="NCBI Taxonomy" id="2487519"/>
    <lineage>
        <taxon>Bacteria</taxon>
        <taxon>Pseudomonadati</taxon>
        <taxon>Pseudomonadota</taxon>
        <taxon>Gammaproteobacteria</taxon>
        <taxon>Pseudomonadales</taxon>
        <taxon>Pseudomonadaceae</taxon>
        <taxon>Phytopseudomonas</taxon>
    </lineage>
</organism>
<evidence type="ECO:0000313" key="2">
    <source>
        <dbReference type="Proteomes" id="UP000292302"/>
    </source>
</evidence>
<comment type="caution">
    <text evidence="1">The sequence shown here is derived from an EMBL/GenBank/DDBJ whole genome shotgun (WGS) entry which is preliminary data.</text>
</comment>
<sequence>MKSIVITLFAIVALAGCSDENSKVRGEFMAGCIKGGAGKSICTCTFEKLENAYSPEQLKALNTPYKAPPDSFIKDTLRFAMACRTE</sequence>
<dbReference type="OrthoDB" id="6636552at2"/>
<dbReference type="AlphaFoldDB" id="A0A4Q9QLZ9"/>
<accession>A0A4Q9QLZ9</accession>
<evidence type="ECO:0008006" key="3">
    <source>
        <dbReference type="Google" id="ProtNLM"/>
    </source>
</evidence>
<reference evidence="1 2" key="1">
    <citation type="submission" date="2018-06" db="EMBL/GenBank/DDBJ databases">
        <title>Three novel Pseudomonas species isolated from symptomatic oak.</title>
        <authorList>
            <person name="Bueno-Gonzalez V."/>
            <person name="Brady C."/>
        </authorList>
    </citation>
    <scope>NUCLEOTIDE SEQUENCE [LARGE SCALE GENOMIC DNA]</scope>
    <source>
        <strain evidence="1 2">P9A</strain>
    </source>
</reference>
<dbReference type="RefSeq" id="WP_131174543.1">
    <property type="nucleotide sequence ID" value="NZ_QJUI01000010.1"/>
</dbReference>
<dbReference type="EMBL" id="QJUI01000010">
    <property type="protein sequence ID" value="TBU79374.1"/>
    <property type="molecule type" value="Genomic_DNA"/>
</dbReference>